<feature type="domain" description="Bacteriophage T5 Orf172 DNA-binding" evidence="2">
    <location>
        <begin position="273"/>
        <end position="360"/>
    </location>
</feature>
<evidence type="ECO:0000259" key="2">
    <source>
        <dbReference type="Pfam" id="PF10544"/>
    </source>
</evidence>
<reference evidence="4 5" key="1">
    <citation type="journal article" date="2013" name="J. Virol.">
        <title>New Insights into the Evolution of Entomopoxvirinae from the Complete Genome Sequences of Four Entomopoxviruses Infecting Adoxophyes honmai, Choristoneura biennis, Choristoneura rosaceana, and Mythimna separata.</title>
        <authorList>
            <person name="Theze J."/>
            <person name="Takatsuka J."/>
            <person name="Li Z."/>
            <person name="Gallais J."/>
            <person name="Doucet D."/>
            <person name="Arif B."/>
            <person name="Nakai M."/>
            <person name="Herniou E.A."/>
        </authorList>
    </citation>
    <scope>NUCLEOTIDE SEQUENCE [LARGE SCALE GENOMIC DNA]</scope>
</reference>
<dbReference type="InterPro" id="IPR018879">
    <property type="entry name" value="MSV199_dom"/>
</dbReference>
<keyword evidence="5" id="KW-1185">Reference proteome</keyword>
<dbReference type="EMBL" id="HF679134">
    <property type="protein sequence ID" value="CCU56320.1"/>
    <property type="molecule type" value="Genomic_DNA"/>
</dbReference>
<evidence type="ECO:0000313" key="5">
    <source>
        <dbReference type="Proteomes" id="UP000792671"/>
    </source>
</evidence>
<feature type="domain" description="MSV199" evidence="3">
    <location>
        <begin position="64"/>
        <end position="206"/>
    </location>
</feature>
<dbReference type="OrthoDB" id="5801at10239"/>
<dbReference type="RefSeq" id="YP_008003639.1">
    <property type="nucleotide sequence ID" value="NC_021246.1"/>
</dbReference>
<protein>
    <submittedName>
        <fullName evidence="4">N1R/p28-like protein</fullName>
    </submittedName>
</protein>
<dbReference type="Proteomes" id="UP000792671">
    <property type="component" value="Genome"/>
</dbReference>
<keyword evidence="1" id="KW-0175">Coiled coil</keyword>
<accession>A0A916P1T1</accession>
<feature type="coiled-coil region" evidence="1">
    <location>
        <begin position="223"/>
        <end position="250"/>
    </location>
</feature>
<dbReference type="Pfam" id="PF10553">
    <property type="entry name" value="MSV199"/>
    <property type="match status" value="1"/>
</dbReference>
<dbReference type="InterPro" id="IPR018306">
    <property type="entry name" value="Phage_T5_Orf172_DNA-bd"/>
</dbReference>
<dbReference type="KEGG" id="vg:15613744"/>
<sequence>MEFKLNYLSEKLKVDYDYLFGKFNKDPIDKDELLNFLNRKKRFANNDELEEFKSLITNDIKPIMNIFEFIKNNDYNIELGSWFKDIWYPLFEQKDVLITDDILVFIHYGVSEVRKLTSEKLKDYKRNFIISLKQYELEYKEIKYDDPIVYKYEYIQNDIKKISPNNLAKKTWILLTVRNFKKLILSLRTKVASDIRDYYITLEEILFDYAKYINDYNIKIKDIKEQEKIKEIENIKNKELELKNEELLKANKKSVRIDKFINNVVIKSDKLEWIYIASTDQYQQDKLYKIGSTERLHKRINGYQTGRPDAYYYVWVKNCYNSKDLDYHIQSVLKDFKYKPNKELYHGIHIDDLINIIEFIIDNHDKTLEYFYDFVKNKLENSLIKDPKIMNPLDIKSISYTIGNYTETINIEEENNNLIRQELFNFLETIENKTIIKRTDLINKLKINMNKLDIWNELKDTLKWKNGKDLIKYNNKEFYLKYY</sequence>
<dbReference type="GeneID" id="15613744"/>
<organism evidence="4 5">
    <name type="scientific">Mythimna separata entomopoxvirus 'L'</name>
    <dbReference type="NCBI Taxonomy" id="1293572"/>
    <lineage>
        <taxon>Viruses</taxon>
        <taxon>Varidnaviria</taxon>
        <taxon>Bamfordvirae</taxon>
        <taxon>Nucleocytoviricota</taxon>
        <taxon>Pokkesviricetes</taxon>
        <taxon>Chitovirales</taxon>
        <taxon>Poxviridae</taxon>
        <taxon>Entomopoxvirinae</taxon>
        <taxon>Betaentomopoxvirus</taxon>
        <taxon>Betaentomopoxvirus mseparata</taxon>
        <taxon>Mythimna separata entomopoxvirus</taxon>
    </lineage>
</organism>
<evidence type="ECO:0000259" key="3">
    <source>
        <dbReference type="Pfam" id="PF10553"/>
    </source>
</evidence>
<proteinExistence type="predicted"/>
<name>A0A916P1T1_9POXV</name>
<evidence type="ECO:0000256" key="1">
    <source>
        <dbReference type="SAM" id="Coils"/>
    </source>
</evidence>
<evidence type="ECO:0000313" key="4">
    <source>
        <dbReference type="EMBL" id="CCU56320.1"/>
    </source>
</evidence>
<gene>
    <name evidence="4" type="ORF">MYSEV_122</name>
</gene>
<dbReference type="Pfam" id="PF10544">
    <property type="entry name" value="T5orf172"/>
    <property type="match status" value="1"/>
</dbReference>